<evidence type="ECO:0000256" key="11">
    <source>
        <dbReference type="ARBA" id="ARBA00023053"/>
    </source>
</evidence>
<evidence type="ECO:0000256" key="15">
    <source>
        <dbReference type="ARBA" id="ARBA00023201"/>
    </source>
</evidence>
<keyword evidence="5 16" id="KW-0285">Flavoprotein</keyword>
<keyword evidence="4 16" id="KW-0597">Phosphoprotein</keyword>
<keyword evidence="13 16" id="KW-0830">Ubiquinone</keyword>
<sequence>MNFLRKQLDKIKPNFDKGGKFEKYAPAFNGIDTFLFVPNHTTKYGAHIRDGIDLKRVMITVVIALLPALIFGMWNVGYQNMGDGKEFWDYFIFGAIRFMPMIIVSYGVGLGIEFAYAVFRGHDVNEGYLVTGLLIPMIMPIDLPLWMLALSVIFAVILGKEAFGGTGMNILNPALVARAFALFSYAPYMSGNTVWVADSVADGVSGETILGSLAGGTTPAYSWFDMFMGYVPGSVGETSVLMILIGAALLLFTGIASWRIMISCLLGAALMGLLFNAIGSETNELLNFPWWQHLLAGGFAFGLVFMATDPVSAAQTTKGKWIYGFLIGIFAILIRVVNPTLPEGMMMAILLMNVFAPTIDHYVVEGNIKRRKKRLQKVNA</sequence>
<evidence type="ECO:0000256" key="14">
    <source>
        <dbReference type="ARBA" id="ARBA00023136"/>
    </source>
</evidence>
<keyword evidence="14 16" id="KW-0472">Membrane</keyword>
<proteinExistence type="inferred from homology"/>
<comment type="caution">
    <text evidence="17">The sequence shown here is derived from an EMBL/GenBank/DDBJ whole genome shotgun (WGS) entry which is preliminary data.</text>
</comment>
<dbReference type="InterPro" id="IPR010966">
    <property type="entry name" value="NqrB"/>
</dbReference>
<evidence type="ECO:0000256" key="5">
    <source>
        <dbReference type="ARBA" id="ARBA00022630"/>
    </source>
</evidence>
<evidence type="ECO:0000256" key="2">
    <source>
        <dbReference type="ARBA" id="ARBA00022475"/>
    </source>
</evidence>
<organism evidence="17 18">
    <name type="scientific">Lutimonas vermicola</name>
    <dbReference type="NCBI Taxonomy" id="414288"/>
    <lineage>
        <taxon>Bacteria</taxon>
        <taxon>Pseudomonadati</taxon>
        <taxon>Bacteroidota</taxon>
        <taxon>Flavobacteriia</taxon>
        <taxon>Flavobacteriales</taxon>
        <taxon>Flavobacteriaceae</taxon>
        <taxon>Lutimonas</taxon>
    </lineage>
</organism>
<evidence type="ECO:0000256" key="3">
    <source>
        <dbReference type="ARBA" id="ARBA00022519"/>
    </source>
</evidence>
<evidence type="ECO:0000256" key="13">
    <source>
        <dbReference type="ARBA" id="ARBA00023075"/>
    </source>
</evidence>
<comment type="similarity">
    <text evidence="16">Belongs to the NqrB/RnfD family.</text>
</comment>
<evidence type="ECO:0000256" key="1">
    <source>
        <dbReference type="ARBA" id="ARBA00022448"/>
    </source>
</evidence>
<feature type="transmembrane region" description="Helical" evidence="16">
    <location>
        <begin position="320"/>
        <end position="338"/>
    </location>
</feature>
<feature type="transmembrane region" description="Helical" evidence="16">
    <location>
        <begin position="260"/>
        <end position="278"/>
    </location>
</feature>
<dbReference type="PIRSF" id="PIRSF016055">
    <property type="entry name" value="NADH-UbQ_OxRdtase_B_su"/>
    <property type="match status" value="1"/>
</dbReference>
<evidence type="ECO:0000313" key="17">
    <source>
        <dbReference type="EMBL" id="MEL4456192.1"/>
    </source>
</evidence>
<evidence type="ECO:0000256" key="10">
    <source>
        <dbReference type="ARBA" id="ARBA00023027"/>
    </source>
</evidence>
<name>A0ABU9L3M8_9FLAO</name>
<keyword evidence="1 16" id="KW-0813">Transport</keyword>
<accession>A0ABU9L3M8</accession>
<keyword evidence="7 16" id="KW-0812">Transmembrane</keyword>
<comment type="cofactor">
    <cofactor evidence="16">
        <name>FMN</name>
        <dbReference type="ChEBI" id="CHEBI:58210"/>
    </cofactor>
</comment>
<feature type="transmembrane region" description="Helical" evidence="16">
    <location>
        <begin position="344"/>
        <end position="364"/>
    </location>
</feature>
<dbReference type="PANTHER" id="PTHR30578">
    <property type="entry name" value="ELECTRON TRANSPORT COMPLEX PROTEIN RNFD"/>
    <property type="match status" value="1"/>
</dbReference>
<evidence type="ECO:0000256" key="6">
    <source>
        <dbReference type="ARBA" id="ARBA00022643"/>
    </source>
</evidence>
<dbReference type="EC" id="7.2.1.1" evidence="16"/>
<feature type="modified residue" description="FMN phosphoryl threonine" evidence="16">
    <location>
        <position position="208"/>
    </location>
</feature>
<feature type="transmembrane region" description="Helical" evidence="16">
    <location>
        <begin position="90"/>
        <end position="117"/>
    </location>
</feature>
<comment type="subunit">
    <text evidence="16">Composed of six subunits; NqrA, NqrB, NqrC, NqrD, NqrE and NqrF.</text>
</comment>
<keyword evidence="10 16" id="KW-0520">NAD</keyword>
<feature type="transmembrane region" description="Helical" evidence="16">
    <location>
        <begin position="137"/>
        <end position="158"/>
    </location>
</feature>
<feature type="transmembrane region" description="Helical" evidence="16">
    <location>
        <begin position="57"/>
        <end position="78"/>
    </location>
</feature>
<comment type="subcellular location">
    <subcellularLocation>
        <location evidence="16">Cell membrane</location>
        <topology evidence="16">Multi-pass membrane protein</topology>
    </subcellularLocation>
</comment>
<keyword evidence="18" id="KW-1185">Reference proteome</keyword>
<comment type="catalytic activity">
    <reaction evidence="16">
        <text>a ubiquinone + n Na(+)(in) + NADH + H(+) = a ubiquinol + n Na(+)(out) + NAD(+)</text>
        <dbReference type="Rhea" id="RHEA:47748"/>
        <dbReference type="Rhea" id="RHEA-COMP:9565"/>
        <dbReference type="Rhea" id="RHEA-COMP:9566"/>
        <dbReference type="ChEBI" id="CHEBI:15378"/>
        <dbReference type="ChEBI" id="CHEBI:16389"/>
        <dbReference type="ChEBI" id="CHEBI:17976"/>
        <dbReference type="ChEBI" id="CHEBI:29101"/>
        <dbReference type="ChEBI" id="CHEBI:57540"/>
        <dbReference type="ChEBI" id="CHEBI:57945"/>
        <dbReference type="EC" id="7.2.1.1"/>
    </reaction>
</comment>
<gene>
    <name evidence="16" type="primary">nqrB</name>
    <name evidence="17" type="ORF">AABB81_09820</name>
</gene>
<keyword evidence="8 16" id="KW-1278">Translocase</keyword>
<comment type="function">
    <text evidence="16">NQR complex catalyzes the reduction of ubiquinone-1 to ubiquinol by two successive reactions, coupled with the transport of Na(+) ions from the cytoplasm to the periplasm. NqrA to NqrE are probably involved in the second step, the conversion of ubisemiquinone to ubiquinol.</text>
</comment>
<reference evidence="17 18" key="1">
    <citation type="submission" date="2024-04" db="EMBL/GenBank/DDBJ databases">
        <title>whole genome sequencing of Lutimonas vermicola strain IMCC1616.</title>
        <authorList>
            <person name="Bae S.S."/>
        </authorList>
    </citation>
    <scope>NUCLEOTIDE SEQUENCE [LARGE SCALE GENOMIC DNA]</scope>
    <source>
        <strain evidence="17 18">IMCC1616</strain>
    </source>
</reference>
<evidence type="ECO:0000256" key="8">
    <source>
        <dbReference type="ARBA" id="ARBA00022967"/>
    </source>
</evidence>
<keyword evidence="15 16" id="KW-0739">Sodium transport</keyword>
<feature type="transmembrane region" description="Helical" evidence="16">
    <location>
        <begin position="290"/>
        <end position="308"/>
    </location>
</feature>
<protein>
    <recommendedName>
        <fullName evidence="16">Na(+)-translocating NADH-quinone reductase subunit B</fullName>
        <shortName evidence="16">Na(+)-NQR subunit B</shortName>
        <shortName evidence="16">Na(+)-translocating NQR subunit B</shortName>
        <ecNumber evidence="16">7.2.1.1</ecNumber>
    </recommendedName>
    <alternativeName>
        <fullName evidence="16">NQR complex subunit B</fullName>
    </alternativeName>
    <alternativeName>
        <fullName evidence="16">NQR-1 subunit B</fullName>
    </alternativeName>
</protein>
<evidence type="ECO:0000313" key="18">
    <source>
        <dbReference type="Proteomes" id="UP001474120"/>
    </source>
</evidence>
<dbReference type="PANTHER" id="PTHR30578:SF1">
    <property type="entry name" value="NA(+)-TRANSLOCATING NADH-QUINONE REDUCTASE SUBUNIT B"/>
    <property type="match status" value="1"/>
</dbReference>
<keyword evidence="2 16" id="KW-1003">Cell membrane</keyword>
<feature type="transmembrane region" description="Helical" evidence="16">
    <location>
        <begin position="170"/>
        <end position="188"/>
    </location>
</feature>
<evidence type="ECO:0000256" key="4">
    <source>
        <dbReference type="ARBA" id="ARBA00022553"/>
    </source>
</evidence>
<dbReference type="EMBL" id="JBCDNA010000002">
    <property type="protein sequence ID" value="MEL4456192.1"/>
    <property type="molecule type" value="Genomic_DNA"/>
</dbReference>
<keyword evidence="12 16" id="KW-0406">Ion transport</keyword>
<evidence type="ECO:0000256" key="12">
    <source>
        <dbReference type="ARBA" id="ARBA00023065"/>
    </source>
</evidence>
<dbReference type="NCBIfam" id="TIGR01937">
    <property type="entry name" value="nqrB"/>
    <property type="match status" value="1"/>
</dbReference>
<dbReference type="HAMAP" id="MF_00426">
    <property type="entry name" value="NqrB"/>
    <property type="match status" value="1"/>
</dbReference>
<dbReference type="NCBIfam" id="NF003756">
    <property type="entry name" value="PRK05349.1"/>
    <property type="match status" value="1"/>
</dbReference>
<dbReference type="Proteomes" id="UP001474120">
    <property type="component" value="Unassembled WGS sequence"/>
</dbReference>
<feature type="transmembrane region" description="Helical" evidence="16">
    <location>
        <begin position="230"/>
        <end position="253"/>
    </location>
</feature>
<evidence type="ECO:0000256" key="7">
    <source>
        <dbReference type="ARBA" id="ARBA00022692"/>
    </source>
</evidence>
<dbReference type="Pfam" id="PF03116">
    <property type="entry name" value="NQR2_RnfD_RnfE"/>
    <property type="match status" value="1"/>
</dbReference>
<evidence type="ECO:0000256" key="16">
    <source>
        <dbReference type="HAMAP-Rule" id="MF_00426"/>
    </source>
</evidence>
<dbReference type="InterPro" id="IPR004338">
    <property type="entry name" value="NqrB/RnfD"/>
</dbReference>
<evidence type="ECO:0000256" key="9">
    <source>
        <dbReference type="ARBA" id="ARBA00022989"/>
    </source>
</evidence>
<dbReference type="RefSeq" id="WP_342160255.1">
    <property type="nucleotide sequence ID" value="NZ_JBCDNA010000002.1"/>
</dbReference>
<keyword evidence="3" id="KW-0997">Cell inner membrane</keyword>
<keyword evidence="9 16" id="KW-1133">Transmembrane helix</keyword>
<keyword evidence="6 16" id="KW-0288">FMN</keyword>
<keyword evidence="11 16" id="KW-0915">Sodium</keyword>